<dbReference type="Proteomes" id="UP000197138">
    <property type="component" value="Unassembled WGS sequence"/>
</dbReference>
<dbReference type="AlphaFoldDB" id="A0A218VU15"/>
<sequence length="102" mass="11481">MIYVLQGKSGTTTAFERSTLQEKYLGDLGLDKVDKPVKKVEFVVEDLETPETQLVVVNDVQMGKDTTCRRVSFGVCTKEKLRKFGTSKESKGSLDWSSMRAR</sequence>
<gene>
    <name evidence="1" type="ORF">CDL15_Pgr022147</name>
</gene>
<reference evidence="2" key="1">
    <citation type="journal article" date="2017" name="Plant J.">
        <title>The pomegranate (Punica granatum L.) genome and the genomics of punicalagin biosynthesis.</title>
        <authorList>
            <person name="Qin G."/>
            <person name="Xu C."/>
            <person name="Ming R."/>
            <person name="Tang H."/>
            <person name="Guyot R."/>
            <person name="Kramer E.M."/>
            <person name="Hu Y."/>
            <person name="Yi X."/>
            <person name="Qi Y."/>
            <person name="Xu X."/>
            <person name="Gao Z."/>
            <person name="Pan H."/>
            <person name="Jian J."/>
            <person name="Tian Y."/>
            <person name="Yue Z."/>
            <person name="Xu Y."/>
        </authorList>
    </citation>
    <scope>NUCLEOTIDE SEQUENCE [LARGE SCALE GENOMIC DNA]</scope>
    <source>
        <strain evidence="2">cv. Dabenzi</strain>
    </source>
</reference>
<evidence type="ECO:0000313" key="1">
    <source>
        <dbReference type="EMBL" id="OWM63402.1"/>
    </source>
</evidence>
<accession>A0A218VU15</accession>
<organism evidence="1 2">
    <name type="scientific">Punica granatum</name>
    <name type="common">Pomegranate</name>
    <dbReference type="NCBI Taxonomy" id="22663"/>
    <lineage>
        <taxon>Eukaryota</taxon>
        <taxon>Viridiplantae</taxon>
        <taxon>Streptophyta</taxon>
        <taxon>Embryophyta</taxon>
        <taxon>Tracheophyta</taxon>
        <taxon>Spermatophyta</taxon>
        <taxon>Magnoliopsida</taxon>
        <taxon>eudicotyledons</taxon>
        <taxon>Gunneridae</taxon>
        <taxon>Pentapetalae</taxon>
        <taxon>rosids</taxon>
        <taxon>malvids</taxon>
        <taxon>Myrtales</taxon>
        <taxon>Lythraceae</taxon>
        <taxon>Punica</taxon>
    </lineage>
</organism>
<evidence type="ECO:0000313" key="2">
    <source>
        <dbReference type="Proteomes" id="UP000197138"/>
    </source>
</evidence>
<comment type="caution">
    <text evidence="1">The sequence shown here is derived from an EMBL/GenBank/DDBJ whole genome shotgun (WGS) entry which is preliminary data.</text>
</comment>
<dbReference type="EMBL" id="MTKT01006103">
    <property type="protein sequence ID" value="OWM63402.1"/>
    <property type="molecule type" value="Genomic_DNA"/>
</dbReference>
<proteinExistence type="predicted"/>
<protein>
    <submittedName>
        <fullName evidence="1">Uncharacterized protein</fullName>
    </submittedName>
</protein>
<name>A0A218VU15_PUNGR</name>